<keyword evidence="2" id="KW-1015">Disulfide bond</keyword>
<feature type="region of interest" description="Disordered" evidence="3">
    <location>
        <begin position="1"/>
        <end position="20"/>
    </location>
</feature>
<evidence type="ECO:0000313" key="7">
    <source>
        <dbReference type="Proteomes" id="UP000265020"/>
    </source>
</evidence>
<dbReference type="Gene3D" id="3.10.100.10">
    <property type="entry name" value="Mannose-Binding Protein A, subunit A"/>
    <property type="match status" value="1"/>
</dbReference>
<dbReference type="AlphaFoldDB" id="A0A3Q2C6R1"/>
<evidence type="ECO:0000259" key="5">
    <source>
        <dbReference type="PROSITE" id="PS50041"/>
    </source>
</evidence>
<dbReference type="STRING" id="28743.ENSCVAP00000000316"/>
<dbReference type="GeneTree" id="ENSGT00940000166507"/>
<evidence type="ECO:0000256" key="1">
    <source>
        <dbReference type="ARBA" id="ARBA00004401"/>
    </source>
</evidence>
<name>A0A3Q2C6R1_CYPVA</name>
<feature type="transmembrane region" description="Helical" evidence="4">
    <location>
        <begin position="71"/>
        <end position="96"/>
    </location>
</feature>
<dbReference type="InterPro" id="IPR016187">
    <property type="entry name" value="CTDL_fold"/>
</dbReference>
<dbReference type="InterPro" id="IPR018378">
    <property type="entry name" value="C-type_lectin_CS"/>
</dbReference>
<dbReference type="PANTHER" id="PTHR45710">
    <property type="entry name" value="C-TYPE LECTIN DOMAIN-CONTAINING PROTEIN 180"/>
    <property type="match status" value="1"/>
</dbReference>
<dbReference type="InterPro" id="IPR016186">
    <property type="entry name" value="C-type_lectin-like/link_sf"/>
</dbReference>
<sequence length="252" mass="28510">MEMQEIPTESPRVHAEDGAGEPMLEVITKEEAEPDHYEQLKCPTEDVYVKASDIHPIVKSKEGKQAERNAGLYRLPCLILSVVCLILLILVCILGVKREYTTPCICNKRASESFSSRFKADNLSFTDNFGCQQCATGWLTYGRSCFFLSTTRLTWLESQKNCSASGGSLAIVTNKNVQKFLTQKGNLKYWIGLRLHNATWNWVNSNALQQSYWMDPVQNEDCAYLYSDGPVEKNWGRASCLASAYFICQLQF</sequence>
<evidence type="ECO:0000313" key="6">
    <source>
        <dbReference type="Ensembl" id="ENSCVAP00000000316.1"/>
    </source>
</evidence>
<keyword evidence="4" id="KW-0812">Transmembrane</keyword>
<dbReference type="SUPFAM" id="SSF56436">
    <property type="entry name" value="C-type lectin-like"/>
    <property type="match status" value="1"/>
</dbReference>
<dbReference type="SMART" id="SM00034">
    <property type="entry name" value="CLECT"/>
    <property type="match status" value="1"/>
</dbReference>
<dbReference type="InterPro" id="IPR050828">
    <property type="entry name" value="C-type_lectin/matrix_domain"/>
</dbReference>
<dbReference type="GO" id="GO:0005886">
    <property type="term" value="C:plasma membrane"/>
    <property type="evidence" value="ECO:0007669"/>
    <property type="project" value="UniProtKB-SubCell"/>
</dbReference>
<evidence type="ECO:0000256" key="4">
    <source>
        <dbReference type="SAM" id="Phobius"/>
    </source>
</evidence>
<keyword evidence="4" id="KW-1133">Transmembrane helix</keyword>
<dbReference type="PANTHER" id="PTHR45710:SF28">
    <property type="entry name" value="C-TYPE LECTIN DOMAIN FAMILY 4 MEMBER C ISOFORM 1"/>
    <property type="match status" value="1"/>
</dbReference>
<reference evidence="6" key="1">
    <citation type="submission" date="2025-08" db="UniProtKB">
        <authorList>
            <consortium name="Ensembl"/>
        </authorList>
    </citation>
    <scope>IDENTIFICATION</scope>
</reference>
<evidence type="ECO:0000256" key="3">
    <source>
        <dbReference type="SAM" id="MobiDB-lite"/>
    </source>
</evidence>
<dbReference type="PROSITE" id="PS50041">
    <property type="entry name" value="C_TYPE_LECTIN_2"/>
    <property type="match status" value="1"/>
</dbReference>
<dbReference type="PROSITE" id="PS00615">
    <property type="entry name" value="C_TYPE_LECTIN_1"/>
    <property type="match status" value="1"/>
</dbReference>
<dbReference type="Pfam" id="PF00059">
    <property type="entry name" value="Lectin_C"/>
    <property type="match status" value="1"/>
</dbReference>
<comment type="subcellular location">
    <subcellularLocation>
        <location evidence="1">Cell membrane</location>
        <topology evidence="1">Single-pass type II membrane protein</topology>
    </subcellularLocation>
</comment>
<proteinExistence type="predicted"/>
<dbReference type="Ensembl" id="ENSCVAT00000015309.1">
    <property type="protein sequence ID" value="ENSCVAP00000000316.1"/>
    <property type="gene ID" value="ENSCVAG00000001195.1"/>
</dbReference>
<reference evidence="6" key="2">
    <citation type="submission" date="2025-09" db="UniProtKB">
        <authorList>
            <consortium name="Ensembl"/>
        </authorList>
    </citation>
    <scope>IDENTIFICATION</scope>
</reference>
<accession>A0A3Q2C6R1</accession>
<dbReference type="Proteomes" id="UP000265020">
    <property type="component" value="Unassembled WGS sequence"/>
</dbReference>
<dbReference type="InterPro" id="IPR001304">
    <property type="entry name" value="C-type_lectin-like"/>
</dbReference>
<dbReference type="OMA" id="QQCADGW"/>
<evidence type="ECO:0000256" key="2">
    <source>
        <dbReference type="ARBA" id="ARBA00023157"/>
    </source>
</evidence>
<keyword evidence="7" id="KW-1185">Reference proteome</keyword>
<protein>
    <submittedName>
        <fullName evidence="6">Si:dkey-26c10.5</fullName>
    </submittedName>
</protein>
<feature type="domain" description="C-type lectin" evidence="5">
    <location>
        <begin position="141"/>
        <end position="249"/>
    </location>
</feature>
<organism evidence="6 7">
    <name type="scientific">Cyprinodon variegatus</name>
    <name type="common">Sheepshead minnow</name>
    <dbReference type="NCBI Taxonomy" id="28743"/>
    <lineage>
        <taxon>Eukaryota</taxon>
        <taxon>Metazoa</taxon>
        <taxon>Chordata</taxon>
        <taxon>Craniata</taxon>
        <taxon>Vertebrata</taxon>
        <taxon>Euteleostomi</taxon>
        <taxon>Actinopterygii</taxon>
        <taxon>Neopterygii</taxon>
        <taxon>Teleostei</taxon>
        <taxon>Neoteleostei</taxon>
        <taxon>Acanthomorphata</taxon>
        <taxon>Ovalentaria</taxon>
        <taxon>Atherinomorphae</taxon>
        <taxon>Cyprinodontiformes</taxon>
        <taxon>Cyprinodontidae</taxon>
        <taxon>Cyprinodon</taxon>
    </lineage>
</organism>
<keyword evidence="4" id="KW-0472">Membrane</keyword>